<keyword evidence="3" id="KW-1185">Reference proteome</keyword>
<accession>A0A5C6AL23</accession>
<evidence type="ECO:0000313" key="2">
    <source>
        <dbReference type="EMBL" id="TWT99875.1"/>
    </source>
</evidence>
<dbReference type="EMBL" id="SJPR01000001">
    <property type="protein sequence ID" value="TWT99875.1"/>
    <property type="molecule type" value="Genomic_DNA"/>
</dbReference>
<protein>
    <submittedName>
        <fullName evidence="2">Uncharacterized protein</fullName>
    </submittedName>
</protein>
<dbReference type="Proteomes" id="UP000317421">
    <property type="component" value="Unassembled WGS sequence"/>
</dbReference>
<keyword evidence="1" id="KW-0812">Transmembrane</keyword>
<dbReference type="AlphaFoldDB" id="A0A5C6AL23"/>
<reference evidence="2 3" key="1">
    <citation type="submission" date="2019-02" db="EMBL/GenBank/DDBJ databases">
        <title>Deep-cultivation of Planctomycetes and their phenomic and genomic characterization uncovers novel biology.</title>
        <authorList>
            <person name="Wiegand S."/>
            <person name="Jogler M."/>
            <person name="Boedeker C."/>
            <person name="Pinto D."/>
            <person name="Vollmers J."/>
            <person name="Rivas-Marin E."/>
            <person name="Kohn T."/>
            <person name="Peeters S.H."/>
            <person name="Heuer A."/>
            <person name="Rast P."/>
            <person name="Oberbeckmann S."/>
            <person name="Bunk B."/>
            <person name="Jeske O."/>
            <person name="Meyerdierks A."/>
            <person name="Storesund J.E."/>
            <person name="Kallscheuer N."/>
            <person name="Luecker S."/>
            <person name="Lage O.M."/>
            <person name="Pohl T."/>
            <person name="Merkel B.J."/>
            <person name="Hornburger P."/>
            <person name="Mueller R.-W."/>
            <person name="Bruemmer F."/>
            <person name="Labrenz M."/>
            <person name="Spormann A.M."/>
            <person name="Op Den Camp H."/>
            <person name="Overmann J."/>
            <person name="Amann R."/>
            <person name="Jetten M.S.M."/>
            <person name="Mascher T."/>
            <person name="Medema M.H."/>
            <person name="Devos D.P."/>
            <person name="Kaster A.-K."/>
            <person name="Ovreas L."/>
            <person name="Rohde M."/>
            <person name="Galperin M.Y."/>
            <person name="Jogler C."/>
        </authorList>
    </citation>
    <scope>NUCLEOTIDE SEQUENCE [LARGE SCALE GENOMIC DNA]</scope>
    <source>
        <strain evidence="2 3">Pla108</strain>
    </source>
</reference>
<dbReference type="RefSeq" id="WP_146443247.1">
    <property type="nucleotide sequence ID" value="NZ_SJPR01000001.1"/>
</dbReference>
<organism evidence="2 3">
    <name type="scientific">Botrimarina colliarenosi</name>
    <dbReference type="NCBI Taxonomy" id="2528001"/>
    <lineage>
        <taxon>Bacteria</taxon>
        <taxon>Pseudomonadati</taxon>
        <taxon>Planctomycetota</taxon>
        <taxon>Planctomycetia</taxon>
        <taxon>Pirellulales</taxon>
        <taxon>Lacipirellulaceae</taxon>
        <taxon>Botrimarina</taxon>
    </lineage>
</organism>
<evidence type="ECO:0000256" key="1">
    <source>
        <dbReference type="SAM" id="Phobius"/>
    </source>
</evidence>
<gene>
    <name evidence="2" type="ORF">Pla108_08180</name>
</gene>
<name>A0A5C6AL23_9BACT</name>
<sequence>MHETIEPSWLTVITIVIASLVAMAIVGSLLVGLVAAARHKRWGVLLAIPVLLLLAGFLLTLLVSYRAAEIRKDFGGTPALVRIDSTPDTPDTPQAPIPPLPEVATDAELEEVAAAAPKIDLGKVTSDAVEPDDDQQRPGWVNGDVASHQRMIAVGPFTTPDACRHAADKAVRDWLEEIAPGANGLPNGAADPAQYVVAVHNESRDTSVGEVHLRYVLAEVNGEQRAVLSEATAKLRAELQRRRGVTGVAFGGAGVLTLVAFAHMLLRAGGSGAANKSSQ</sequence>
<keyword evidence="1" id="KW-1133">Transmembrane helix</keyword>
<keyword evidence="1" id="KW-0472">Membrane</keyword>
<feature type="transmembrane region" description="Helical" evidence="1">
    <location>
        <begin position="12"/>
        <end position="36"/>
    </location>
</feature>
<proteinExistence type="predicted"/>
<evidence type="ECO:0000313" key="3">
    <source>
        <dbReference type="Proteomes" id="UP000317421"/>
    </source>
</evidence>
<feature type="transmembrane region" description="Helical" evidence="1">
    <location>
        <begin position="244"/>
        <end position="266"/>
    </location>
</feature>
<feature type="transmembrane region" description="Helical" evidence="1">
    <location>
        <begin position="42"/>
        <end position="63"/>
    </location>
</feature>
<comment type="caution">
    <text evidence="2">The sequence shown here is derived from an EMBL/GenBank/DDBJ whole genome shotgun (WGS) entry which is preliminary data.</text>
</comment>